<dbReference type="InterPro" id="IPR020357">
    <property type="entry name" value="Tscrpt_reg_CaiF/GrlA"/>
</dbReference>
<accession>A0A3F3I8N5</accession>
<dbReference type="Proteomes" id="UP000852880">
    <property type="component" value="Unassembled WGS sequence"/>
</dbReference>
<protein>
    <recommendedName>
        <fullName evidence="2">CaiF/GrlA family transcriptional regulator</fullName>
    </recommendedName>
</protein>
<dbReference type="Pfam" id="PF07180">
    <property type="entry name" value="CaiF_GrlA"/>
    <property type="match status" value="1"/>
</dbReference>
<gene>
    <name evidence="1" type="ORF">BH006_06925</name>
</gene>
<proteinExistence type="predicted"/>
<dbReference type="InterPro" id="IPR036388">
    <property type="entry name" value="WH-like_DNA-bd_sf"/>
</dbReference>
<evidence type="ECO:0000313" key="1">
    <source>
        <dbReference type="EMBL" id="OEH95580.1"/>
    </source>
</evidence>
<evidence type="ECO:0008006" key="2">
    <source>
        <dbReference type="Google" id="ProtNLM"/>
    </source>
</evidence>
<dbReference type="GO" id="GO:0006351">
    <property type="term" value="P:DNA-templated transcription"/>
    <property type="evidence" value="ECO:0007669"/>
    <property type="project" value="InterPro"/>
</dbReference>
<dbReference type="Gene3D" id="1.10.10.10">
    <property type="entry name" value="Winged helix-like DNA-binding domain superfamily/Winged helix DNA-binding domain"/>
    <property type="match status" value="1"/>
</dbReference>
<comment type="caution">
    <text evidence="1">The sequence shown here is derived from an EMBL/GenBank/DDBJ whole genome shotgun (WGS) entry which is preliminary data.</text>
</comment>
<name>A0A3F3I8N5_SALER</name>
<sequence>MMNEVIVHDATGSREGWSLPPGMGDMVDAPLYLAVAVWGLRQERIVTTEEICRNFCVSQRRAGDILHYIAHEGRRWVTSERRVIIRNGRGRRTGLRIRAVTLPDMNECRPYRRKPVRSPHKATEGRAITERERRLTRIKALRIWMAQRRPGEVVPEILLRGSSGREVV</sequence>
<dbReference type="EMBL" id="MJEL01000054">
    <property type="protein sequence ID" value="OEH95580.1"/>
    <property type="molecule type" value="Genomic_DNA"/>
</dbReference>
<organism evidence="1">
    <name type="scientific">Salmonella enterica</name>
    <name type="common">Salmonella choleraesuis</name>
    <dbReference type="NCBI Taxonomy" id="28901"/>
    <lineage>
        <taxon>Bacteria</taxon>
        <taxon>Pseudomonadati</taxon>
        <taxon>Pseudomonadota</taxon>
        <taxon>Gammaproteobacteria</taxon>
        <taxon>Enterobacterales</taxon>
        <taxon>Enterobacteriaceae</taxon>
        <taxon>Salmonella</taxon>
    </lineage>
</organism>
<dbReference type="AlphaFoldDB" id="A0A3F3I8N5"/>
<dbReference type="RefSeq" id="WP_069721866.1">
    <property type="nucleotide sequence ID" value="NZ_MJEL01000054.1"/>
</dbReference>
<reference evidence="1" key="1">
    <citation type="submission" date="2016-09" db="EMBL/GenBank/DDBJ databases">
        <title>Whole Genome Sequencing of Salmonella enterica subsp. enterica serovar Nottingham.</title>
        <authorList>
            <person name="Zheng J."/>
            <person name="Wang H."/>
        </authorList>
    </citation>
    <scope>NUCLEOTIDE SEQUENCE [LARGE SCALE GENOMIC DNA]</scope>
    <source>
        <strain evidence="1">CFSAN055411</strain>
    </source>
</reference>